<evidence type="ECO:0000256" key="1">
    <source>
        <dbReference type="ARBA" id="ARBA00004443"/>
    </source>
</evidence>
<keyword evidence="5" id="KW-0496">Mitochondrion</keyword>
<protein>
    <submittedName>
        <fullName evidence="7">Uncharacterized protein</fullName>
    </submittedName>
</protein>
<evidence type="ECO:0000256" key="4">
    <source>
        <dbReference type="ARBA" id="ARBA00022946"/>
    </source>
</evidence>
<comment type="similarity">
    <text evidence="2">Belongs to the COA8 family.</text>
</comment>
<reference evidence="7" key="1">
    <citation type="submission" date="2019-07" db="EMBL/GenBank/DDBJ databases">
        <authorList>
            <person name="Palmer J.M."/>
        </authorList>
    </citation>
    <scope>NUCLEOTIDE SEQUENCE</scope>
    <source>
        <strain evidence="7">PC9</strain>
    </source>
</reference>
<evidence type="ECO:0000256" key="6">
    <source>
        <dbReference type="ARBA" id="ARBA00023136"/>
    </source>
</evidence>
<name>A0A8H7DX05_PLEOS</name>
<comment type="subcellular location">
    <subcellularLocation>
        <location evidence="1">Mitochondrion inner membrane</location>
        <topology evidence="1">Peripheral membrane protein</topology>
        <orientation evidence="1">Matrix side</orientation>
    </subcellularLocation>
</comment>
<dbReference type="GO" id="GO:0097193">
    <property type="term" value="P:intrinsic apoptotic signaling pathway"/>
    <property type="evidence" value="ECO:0007669"/>
    <property type="project" value="InterPro"/>
</dbReference>
<evidence type="ECO:0000256" key="5">
    <source>
        <dbReference type="ARBA" id="ARBA00023128"/>
    </source>
</evidence>
<dbReference type="AlphaFoldDB" id="A0A8H7DX05"/>
<dbReference type="OrthoDB" id="6246201at2759"/>
<dbReference type="Pfam" id="PF10231">
    <property type="entry name" value="COA8"/>
    <property type="match status" value="1"/>
</dbReference>
<keyword evidence="8" id="KW-1185">Reference proteome</keyword>
<sequence length="176" mass="20102">MLTRSSSGLVRRVPRIVASTKRHLLVGPIDPLSNLRPVVYDDAPSLPPTINTNIRHPYSLFEFVPATVLHEDDLELQYKLQRQQLDAFHQTFWTDSNLRFEAGKAAILSSLPESSTPLDKERALSDFCTQWLMQEGPRTDAYTTEWRKRLVGCMALGIRVHIHRFKSRFASAPKSD</sequence>
<dbReference type="RefSeq" id="XP_036636386.1">
    <property type="nucleotide sequence ID" value="XM_036770541.1"/>
</dbReference>
<accession>A0A8H7DX05</accession>
<dbReference type="GeneID" id="59370729"/>
<dbReference type="InterPro" id="IPR018796">
    <property type="entry name" value="COA8"/>
</dbReference>
<dbReference type="PANTHER" id="PTHR31107:SF2">
    <property type="entry name" value="CYTOCHROME C OXIDASE ASSEMBLY FACTOR 8"/>
    <property type="match status" value="1"/>
</dbReference>
<dbReference type="EMBL" id="JACETU010000001">
    <property type="protein sequence ID" value="KAF7440542.1"/>
    <property type="molecule type" value="Genomic_DNA"/>
</dbReference>
<proteinExistence type="inferred from homology"/>
<gene>
    <name evidence="7" type="ORF">PC9H_000888</name>
</gene>
<comment type="caution">
    <text evidence="7">The sequence shown here is derived from an EMBL/GenBank/DDBJ whole genome shotgun (WGS) entry which is preliminary data.</text>
</comment>
<evidence type="ECO:0000256" key="3">
    <source>
        <dbReference type="ARBA" id="ARBA00022792"/>
    </source>
</evidence>
<keyword evidence="4" id="KW-0809">Transit peptide</keyword>
<evidence type="ECO:0000313" key="8">
    <source>
        <dbReference type="Proteomes" id="UP000623687"/>
    </source>
</evidence>
<dbReference type="VEuPathDB" id="FungiDB:PC9H_000888"/>
<keyword evidence="3" id="KW-0999">Mitochondrion inner membrane</keyword>
<keyword evidence="6" id="KW-0472">Membrane</keyword>
<dbReference type="GO" id="GO:0005743">
    <property type="term" value="C:mitochondrial inner membrane"/>
    <property type="evidence" value="ECO:0007669"/>
    <property type="project" value="UniProtKB-SubCell"/>
</dbReference>
<organism evidence="7 8">
    <name type="scientific">Pleurotus ostreatus</name>
    <name type="common">Oyster mushroom</name>
    <name type="synonym">White-rot fungus</name>
    <dbReference type="NCBI Taxonomy" id="5322"/>
    <lineage>
        <taxon>Eukaryota</taxon>
        <taxon>Fungi</taxon>
        <taxon>Dikarya</taxon>
        <taxon>Basidiomycota</taxon>
        <taxon>Agaricomycotina</taxon>
        <taxon>Agaricomycetes</taxon>
        <taxon>Agaricomycetidae</taxon>
        <taxon>Agaricales</taxon>
        <taxon>Pleurotineae</taxon>
        <taxon>Pleurotaceae</taxon>
        <taxon>Pleurotus</taxon>
    </lineage>
</organism>
<dbReference type="Proteomes" id="UP000623687">
    <property type="component" value="Unassembled WGS sequence"/>
</dbReference>
<dbReference type="PANTHER" id="PTHR31107">
    <property type="entry name" value="APOPTOGENIC PROTEIN 1, MITOCHONDRIAL"/>
    <property type="match status" value="1"/>
</dbReference>
<evidence type="ECO:0000256" key="2">
    <source>
        <dbReference type="ARBA" id="ARBA00005453"/>
    </source>
</evidence>
<evidence type="ECO:0000313" key="7">
    <source>
        <dbReference type="EMBL" id="KAF7440542.1"/>
    </source>
</evidence>